<protein>
    <submittedName>
        <fullName evidence="2">Uncharacterized protein</fullName>
    </submittedName>
</protein>
<sequence>MTASPNASNTNARTNAPTDGPPTDPAPTDGAPTDEALTAALAPLANGLAADDYRLDIARTGDFAVSLTVVAGPEACADCLVPQDITRRMAEQRLTAVQRAAWQIDVHYPEGH</sequence>
<dbReference type="EMBL" id="JBEZFP010000002">
    <property type="protein sequence ID" value="MEU8132105.1"/>
    <property type="molecule type" value="Genomic_DNA"/>
</dbReference>
<reference evidence="2 3" key="1">
    <citation type="submission" date="2024-06" db="EMBL/GenBank/DDBJ databases">
        <title>The Natural Products Discovery Center: Release of the First 8490 Sequenced Strains for Exploring Actinobacteria Biosynthetic Diversity.</title>
        <authorList>
            <person name="Kalkreuter E."/>
            <person name="Kautsar S.A."/>
            <person name="Yang D."/>
            <person name="Bader C.D."/>
            <person name="Teijaro C.N."/>
            <person name="Fluegel L."/>
            <person name="Davis C.M."/>
            <person name="Simpson J.R."/>
            <person name="Lauterbach L."/>
            <person name="Steele A.D."/>
            <person name="Gui C."/>
            <person name="Meng S."/>
            <person name="Li G."/>
            <person name="Viehrig K."/>
            <person name="Ye F."/>
            <person name="Su P."/>
            <person name="Kiefer A.F."/>
            <person name="Nichols A."/>
            <person name="Cepeda A.J."/>
            <person name="Yan W."/>
            <person name="Fan B."/>
            <person name="Jiang Y."/>
            <person name="Adhikari A."/>
            <person name="Zheng C.-J."/>
            <person name="Schuster L."/>
            <person name="Cowan T.M."/>
            <person name="Smanski M.J."/>
            <person name="Chevrette M.G."/>
            <person name="De Carvalho L.P.S."/>
            <person name="Shen B."/>
        </authorList>
    </citation>
    <scope>NUCLEOTIDE SEQUENCE [LARGE SCALE GENOMIC DNA]</scope>
    <source>
        <strain evidence="2 3">NPDC048946</strain>
    </source>
</reference>
<gene>
    <name evidence="2" type="ORF">AB0C36_01200</name>
</gene>
<proteinExistence type="predicted"/>
<comment type="caution">
    <text evidence="2">The sequence shown here is derived from an EMBL/GenBank/DDBJ whole genome shotgun (WGS) entry which is preliminary data.</text>
</comment>
<evidence type="ECO:0000256" key="1">
    <source>
        <dbReference type="SAM" id="MobiDB-lite"/>
    </source>
</evidence>
<organism evidence="2 3">
    <name type="scientific">Streptodolium elevatio</name>
    <dbReference type="NCBI Taxonomy" id="3157996"/>
    <lineage>
        <taxon>Bacteria</taxon>
        <taxon>Bacillati</taxon>
        <taxon>Actinomycetota</taxon>
        <taxon>Actinomycetes</taxon>
        <taxon>Kitasatosporales</taxon>
        <taxon>Streptomycetaceae</taxon>
        <taxon>Streptodolium</taxon>
    </lineage>
</organism>
<keyword evidence="3" id="KW-1185">Reference proteome</keyword>
<dbReference type="Proteomes" id="UP001551482">
    <property type="component" value="Unassembled WGS sequence"/>
</dbReference>
<evidence type="ECO:0000313" key="2">
    <source>
        <dbReference type="EMBL" id="MEU8132105.1"/>
    </source>
</evidence>
<feature type="compositionally biased region" description="Polar residues" evidence="1">
    <location>
        <begin position="1"/>
        <end position="15"/>
    </location>
</feature>
<evidence type="ECO:0000313" key="3">
    <source>
        <dbReference type="Proteomes" id="UP001551482"/>
    </source>
</evidence>
<accession>A0ABV3D8N7</accession>
<dbReference type="RefSeq" id="WP_358347389.1">
    <property type="nucleotide sequence ID" value="NZ_JBEZFP010000002.1"/>
</dbReference>
<name>A0ABV3D8N7_9ACTN</name>
<feature type="region of interest" description="Disordered" evidence="1">
    <location>
        <begin position="1"/>
        <end position="34"/>
    </location>
</feature>